<evidence type="ECO:0000256" key="2">
    <source>
        <dbReference type="ARBA" id="ARBA00009261"/>
    </source>
</evidence>
<evidence type="ECO:0000256" key="5">
    <source>
        <dbReference type="ARBA" id="ARBA00022692"/>
    </source>
</evidence>
<dbReference type="GO" id="GO:0005886">
    <property type="term" value="C:plasma membrane"/>
    <property type="evidence" value="ECO:0007669"/>
    <property type="project" value="UniProtKB-SubCell"/>
</dbReference>
<organism evidence="10 11">
    <name type="scientific">Psittacicella hinzii</name>
    <dbReference type="NCBI Taxonomy" id="2028575"/>
    <lineage>
        <taxon>Bacteria</taxon>
        <taxon>Pseudomonadati</taxon>
        <taxon>Pseudomonadota</taxon>
        <taxon>Gammaproteobacteria</taxon>
        <taxon>Pasteurellales</taxon>
        <taxon>Psittacicellaceae</taxon>
        <taxon>Psittacicella</taxon>
    </lineage>
</organism>
<comment type="caution">
    <text evidence="10">The sequence shown here is derived from an EMBL/GenBank/DDBJ whole genome shotgun (WGS) entry which is preliminary data.</text>
</comment>
<dbReference type="Gene3D" id="1.20.1740.10">
    <property type="entry name" value="Amino acid/polyamine transporter I"/>
    <property type="match status" value="1"/>
</dbReference>
<dbReference type="Proteomes" id="UP000265916">
    <property type="component" value="Unassembled WGS sequence"/>
</dbReference>
<keyword evidence="9" id="KW-0997">Cell inner membrane</keyword>
<dbReference type="Pfam" id="PF01235">
    <property type="entry name" value="Na_Ala_symp"/>
    <property type="match status" value="1"/>
</dbReference>
<comment type="subcellular location">
    <subcellularLocation>
        <location evidence="9">Cell inner membrane</location>
        <topology evidence="9">Multi-pass membrane protein</topology>
    </subcellularLocation>
    <subcellularLocation>
        <location evidence="1">Cell membrane</location>
        <topology evidence="1">Multi-pass membrane protein</topology>
    </subcellularLocation>
</comment>
<dbReference type="RefSeq" id="WP_119531258.1">
    <property type="nucleotide sequence ID" value="NZ_JBHSSP010000006.1"/>
</dbReference>
<evidence type="ECO:0000313" key="10">
    <source>
        <dbReference type="EMBL" id="RIY38557.1"/>
    </source>
</evidence>
<feature type="transmembrane region" description="Helical" evidence="9">
    <location>
        <begin position="183"/>
        <end position="200"/>
    </location>
</feature>
<feature type="transmembrane region" description="Helical" evidence="9">
    <location>
        <begin position="142"/>
        <end position="163"/>
    </location>
</feature>
<dbReference type="PANTHER" id="PTHR30330:SF1">
    <property type="entry name" value="AMINO-ACID CARRIER PROTEIN ALST"/>
    <property type="match status" value="1"/>
</dbReference>
<evidence type="ECO:0000256" key="4">
    <source>
        <dbReference type="ARBA" id="ARBA00022475"/>
    </source>
</evidence>
<feature type="transmembrane region" description="Helical" evidence="9">
    <location>
        <begin position="212"/>
        <end position="232"/>
    </location>
</feature>
<dbReference type="PANTHER" id="PTHR30330">
    <property type="entry name" value="AGSS FAMILY TRANSPORTER, SODIUM-ALANINE"/>
    <property type="match status" value="1"/>
</dbReference>
<sequence>MDFLAAFYKWLSDSLNFLLPIALPVVGLFFLIVTKGVQFRLFGTAFKSILRVDARKSIDEKNISPMQAFMTGLASRVGTGNIAGVASAIMIGGPGAVFWMWFAALLGMASSFAESSLAQLYKTRNKEGEFVGGPAFYLAQGLKLPFVGVIFSICLAFTYGFAFNSIQANQISNTLHSAFNVEVLTTGIIITAITAAVIFGNLKYVSRISTSMVGVMSVAYILIGLAVLVVNYDKILPVFGLIFREAFNLEAGVGALFGTAITYGIKRGLFSNEAGMGSAPNIAATAATRHPAEQGFVQMIGVCFDTFIICTFSALIVLTSGVYSTGQYDNAALTTQSVVHSVGGWGAIAMSIIIFLFAFSSIVGNFAYALSGLKYFTQNKWVRVGFTLAVCAFVFIGAISKPQSVWDASDLCMAIMTLINLFAIVMLWKQVKLIVDDYIRQKRKQDKNPEHVIEFNSDLYPVLRDKIYHSSIWSRKLDESHDDQIHKEVGYKIFGENQTDNHR</sequence>
<evidence type="ECO:0000256" key="9">
    <source>
        <dbReference type="RuleBase" id="RU363064"/>
    </source>
</evidence>
<dbReference type="GO" id="GO:0005283">
    <property type="term" value="F:amino acid:sodium symporter activity"/>
    <property type="evidence" value="ECO:0007669"/>
    <property type="project" value="InterPro"/>
</dbReference>
<evidence type="ECO:0000256" key="1">
    <source>
        <dbReference type="ARBA" id="ARBA00004651"/>
    </source>
</evidence>
<keyword evidence="6 9" id="KW-0769">Symport</keyword>
<feature type="transmembrane region" description="Helical" evidence="9">
    <location>
        <begin position="381"/>
        <end position="399"/>
    </location>
</feature>
<name>A0A3A1YR84_9GAMM</name>
<keyword evidence="5 9" id="KW-0812">Transmembrane</keyword>
<dbReference type="PRINTS" id="PR00175">
    <property type="entry name" value="NAALASMPORT"/>
</dbReference>
<evidence type="ECO:0000256" key="8">
    <source>
        <dbReference type="ARBA" id="ARBA00023136"/>
    </source>
</evidence>
<feature type="transmembrane region" description="Helical" evidence="9">
    <location>
        <begin position="405"/>
        <end position="428"/>
    </location>
</feature>
<reference evidence="10 11" key="1">
    <citation type="submission" date="2017-08" db="EMBL/GenBank/DDBJ databases">
        <title>Reclassification of Bisgaard taxon 37 and 44.</title>
        <authorList>
            <person name="Christensen H."/>
        </authorList>
    </citation>
    <scope>NUCLEOTIDE SEQUENCE [LARGE SCALE GENOMIC DNA]</scope>
    <source>
        <strain evidence="10 11">111</strain>
    </source>
</reference>
<feature type="transmembrane region" description="Helical" evidence="9">
    <location>
        <begin position="73"/>
        <end position="92"/>
    </location>
</feature>
<evidence type="ECO:0000256" key="7">
    <source>
        <dbReference type="ARBA" id="ARBA00022989"/>
    </source>
</evidence>
<feature type="transmembrane region" description="Helical" evidence="9">
    <location>
        <begin position="299"/>
        <end position="323"/>
    </location>
</feature>
<dbReference type="FunFam" id="1.20.1740.10:FF:000004">
    <property type="entry name" value="Sodium:alanine symporter family protein"/>
    <property type="match status" value="1"/>
</dbReference>
<proteinExistence type="inferred from homology"/>
<feature type="transmembrane region" description="Helical" evidence="9">
    <location>
        <begin position="15"/>
        <end position="33"/>
    </location>
</feature>
<keyword evidence="7 9" id="KW-1133">Transmembrane helix</keyword>
<dbReference type="AlphaFoldDB" id="A0A3A1YR84"/>
<dbReference type="InterPro" id="IPR001463">
    <property type="entry name" value="Na/Ala_symport"/>
</dbReference>
<dbReference type="EMBL" id="NRJG01000063">
    <property type="protein sequence ID" value="RIY38557.1"/>
    <property type="molecule type" value="Genomic_DNA"/>
</dbReference>
<gene>
    <name evidence="10" type="ORF">CKF58_04125</name>
</gene>
<keyword evidence="4" id="KW-1003">Cell membrane</keyword>
<evidence type="ECO:0000313" key="11">
    <source>
        <dbReference type="Proteomes" id="UP000265916"/>
    </source>
</evidence>
<accession>A0A3A1YR84</accession>
<keyword evidence="3 9" id="KW-0813">Transport</keyword>
<evidence type="ECO:0000256" key="6">
    <source>
        <dbReference type="ARBA" id="ARBA00022847"/>
    </source>
</evidence>
<keyword evidence="8 9" id="KW-0472">Membrane</keyword>
<dbReference type="NCBIfam" id="TIGR00835">
    <property type="entry name" value="agcS"/>
    <property type="match status" value="1"/>
</dbReference>
<comment type="similarity">
    <text evidence="2 9">Belongs to the alanine or glycine:cation symporter (AGCS) (TC 2.A.25) family.</text>
</comment>
<protein>
    <submittedName>
        <fullName evidence="10">Uncharacterized protein</fullName>
    </submittedName>
</protein>
<evidence type="ECO:0000256" key="3">
    <source>
        <dbReference type="ARBA" id="ARBA00022448"/>
    </source>
</evidence>
<feature type="transmembrane region" description="Helical" evidence="9">
    <location>
        <begin position="343"/>
        <end position="369"/>
    </location>
</feature>
<dbReference type="OrthoDB" id="9806926at2"/>
<keyword evidence="11" id="KW-1185">Reference proteome</keyword>